<dbReference type="PANTHER" id="PTHR10953">
    <property type="entry name" value="UBIQUITIN-ACTIVATING ENZYME E1"/>
    <property type="match status" value="1"/>
</dbReference>
<dbReference type="PANTHER" id="PTHR10953:SF102">
    <property type="entry name" value="ADENYLYLTRANSFERASE AND SULFURTRANSFERASE MOCS3"/>
    <property type="match status" value="1"/>
</dbReference>
<accession>A0A840KD15</accession>
<evidence type="ECO:0000313" key="2">
    <source>
        <dbReference type="EMBL" id="MBB4807066.1"/>
    </source>
</evidence>
<organism evidence="2 3">
    <name type="scientific">Chryseobacterium defluvii</name>
    <dbReference type="NCBI Taxonomy" id="160396"/>
    <lineage>
        <taxon>Bacteria</taxon>
        <taxon>Pseudomonadati</taxon>
        <taxon>Bacteroidota</taxon>
        <taxon>Flavobacteriia</taxon>
        <taxon>Flavobacteriales</taxon>
        <taxon>Weeksellaceae</taxon>
        <taxon>Chryseobacterium group</taxon>
        <taxon>Chryseobacterium</taxon>
    </lineage>
</organism>
<dbReference type="SUPFAM" id="SSF69572">
    <property type="entry name" value="Activating enzymes of the ubiquitin-like proteins"/>
    <property type="match status" value="1"/>
</dbReference>
<proteinExistence type="predicted"/>
<dbReference type="GO" id="GO:0004792">
    <property type="term" value="F:thiosulfate-cyanide sulfurtransferase activity"/>
    <property type="evidence" value="ECO:0007669"/>
    <property type="project" value="TreeGrafter"/>
</dbReference>
<dbReference type="InterPro" id="IPR035985">
    <property type="entry name" value="Ubiquitin-activating_enz"/>
</dbReference>
<comment type="caution">
    <text evidence="2">The sequence shown here is derived from an EMBL/GenBank/DDBJ whole genome shotgun (WGS) entry which is preliminary data.</text>
</comment>
<protein>
    <recommendedName>
        <fullName evidence="1">THIF-type NAD/FAD binding fold domain-containing protein</fullName>
    </recommendedName>
</protein>
<dbReference type="AlphaFoldDB" id="A0A840KD15"/>
<dbReference type="Proteomes" id="UP000592180">
    <property type="component" value="Unassembled WGS sequence"/>
</dbReference>
<dbReference type="InterPro" id="IPR000594">
    <property type="entry name" value="ThiF_NAD_FAD-bd"/>
</dbReference>
<evidence type="ECO:0000313" key="3">
    <source>
        <dbReference type="Proteomes" id="UP000592180"/>
    </source>
</evidence>
<dbReference type="GO" id="GO:0005737">
    <property type="term" value="C:cytoplasm"/>
    <property type="evidence" value="ECO:0007669"/>
    <property type="project" value="TreeGrafter"/>
</dbReference>
<dbReference type="RefSeq" id="WP_184189653.1">
    <property type="nucleotide sequence ID" value="NZ_JACHLE010000003.1"/>
</dbReference>
<dbReference type="Pfam" id="PF00899">
    <property type="entry name" value="ThiF"/>
    <property type="match status" value="1"/>
</dbReference>
<dbReference type="InterPro" id="IPR045886">
    <property type="entry name" value="ThiF/MoeB/HesA"/>
</dbReference>
<name>A0A840KD15_9FLAO</name>
<gene>
    <name evidence="2" type="ORF">HNP38_002370</name>
</gene>
<evidence type="ECO:0000259" key="1">
    <source>
        <dbReference type="Pfam" id="PF00899"/>
    </source>
</evidence>
<keyword evidence="3" id="KW-1185">Reference proteome</keyword>
<dbReference type="GO" id="GO:0016779">
    <property type="term" value="F:nucleotidyltransferase activity"/>
    <property type="evidence" value="ECO:0007669"/>
    <property type="project" value="TreeGrafter"/>
</dbReference>
<dbReference type="GO" id="GO:0008641">
    <property type="term" value="F:ubiquitin-like modifier activating enzyme activity"/>
    <property type="evidence" value="ECO:0007669"/>
    <property type="project" value="InterPro"/>
</dbReference>
<sequence>MDYSRIESSVDMGLVRASHIVIVGAGGSYSLATSLARTGIGKLTVLDFDVVEETNIVRQGYKQLDIGTFKVDALGEEVQSINPEVEYSGITKNFLEMNEELDSIFKDADLLLFLTDSFKAQSFGNIIALKYNKPAIWSGWYEGSRTAELFFQVPDYTTACFRCACSSRYIANEKEEVKASSNSNNAFHSMLLDSLIGMMSLAILHRSKNGFVSPIDLGLRKCNEFEKFWKGMLDKNDQVFYNFFQFKAHPFGGNSLFDKAYEHLGGNAQNFISYWQKADAELKINGYDYDCPDCNGALHHKIHTHDDNQ</sequence>
<dbReference type="Gene3D" id="3.40.50.720">
    <property type="entry name" value="NAD(P)-binding Rossmann-like Domain"/>
    <property type="match status" value="1"/>
</dbReference>
<reference evidence="2 3" key="1">
    <citation type="submission" date="2020-08" db="EMBL/GenBank/DDBJ databases">
        <title>Functional genomics of gut bacteria from endangered species of beetles.</title>
        <authorList>
            <person name="Carlos-Shanley C."/>
        </authorList>
    </citation>
    <scope>NUCLEOTIDE SEQUENCE [LARGE SCALE GENOMIC DNA]</scope>
    <source>
        <strain evidence="2 3">S00151</strain>
    </source>
</reference>
<feature type="domain" description="THIF-type NAD/FAD binding fold" evidence="1">
    <location>
        <begin position="15"/>
        <end position="177"/>
    </location>
</feature>
<dbReference type="EMBL" id="JACHLE010000003">
    <property type="protein sequence ID" value="MBB4807066.1"/>
    <property type="molecule type" value="Genomic_DNA"/>
</dbReference>